<name>A0A1H7UER7_STIAU</name>
<dbReference type="Proteomes" id="UP000182719">
    <property type="component" value="Unassembled WGS sequence"/>
</dbReference>
<proteinExistence type="predicted"/>
<evidence type="ECO:0000313" key="2">
    <source>
        <dbReference type="Proteomes" id="UP000182719"/>
    </source>
</evidence>
<dbReference type="EMBL" id="FOAP01000010">
    <property type="protein sequence ID" value="SEL95148.1"/>
    <property type="molecule type" value="Genomic_DNA"/>
</dbReference>
<organism evidence="1 2">
    <name type="scientific">Stigmatella aurantiaca</name>
    <dbReference type="NCBI Taxonomy" id="41"/>
    <lineage>
        <taxon>Bacteria</taxon>
        <taxon>Pseudomonadati</taxon>
        <taxon>Myxococcota</taxon>
        <taxon>Myxococcia</taxon>
        <taxon>Myxococcales</taxon>
        <taxon>Cystobacterineae</taxon>
        <taxon>Archangiaceae</taxon>
        <taxon>Stigmatella</taxon>
    </lineage>
</organism>
<evidence type="ECO:0000313" key="1">
    <source>
        <dbReference type="EMBL" id="SEL95148.1"/>
    </source>
</evidence>
<dbReference type="AlphaFoldDB" id="A0A1H7UER7"/>
<protein>
    <submittedName>
        <fullName evidence="1">Uncharacterized protein</fullName>
    </submittedName>
</protein>
<sequence>MPTPPRNEKGPASRRRLGRAQGQANALLGEADVLRLQTLGAAGHIELNLLPFLQ</sequence>
<gene>
    <name evidence="1" type="ORF">SAMN05444354_1109</name>
</gene>
<accession>A0A1H7UER7</accession>
<reference evidence="2" key="1">
    <citation type="submission" date="2016-10" db="EMBL/GenBank/DDBJ databases">
        <authorList>
            <person name="Varghese N."/>
            <person name="Submissions S."/>
        </authorList>
    </citation>
    <scope>NUCLEOTIDE SEQUENCE [LARGE SCALE GENOMIC DNA]</scope>
    <source>
        <strain evidence="2">DSM 17044</strain>
    </source>
</reference>
<keyword evidence="2" id="KW-1185">Reference proteome</keyword>